<dbReference type="PANTHER" id="PTHR35344:SF4">
    <property type="entry name" value="GAS VESICLE PROTEIN A1"/>
    <property type="match status" value="1"/>
</dbReference>
<keyword evidence="1" id="KW-0304">Gas vesicle</keyword>
<accession>A0A0M8QU52</accession>
<proteinExistence type="inferred from homology"/>
<dbReference type="Pfam" id="PF00741">
    <property type="entry name" value="Gas_vesicle"/>
    <property type="match status" value="1"/>
</dbReference>
<evidence type="ECO:0000256" key="1">
    <source>
        <dbReference type="ARBA" id="ARBA00022987"/>
    </source>
</evidence>
<keyword evidence="5" id="KW-1185">Reference proteome</keyword>
<dbReference type="AlphaFoldDB" id="A0A0M8QU52"/>
<protein>
    <submittedName>
        <fullName evidence="4">Gas vesicle protein</fullName>
    </submittedName>
</protein>
<gene>
    <name evidence="4" type="ORF">ADK41_09660</name>
</gene>
<dbReference type="GO" id="GO:0005198">
    <property type="term" value="F:structural molecule activity"/>
    <property type="evidence" value="ECO:0007669"/>
    <property type="project" value="InterPro"/>
</dbReference>
<organism evidence="4 5">
    <name type="scientific">Streptomyces caelestis</name>
    <dbReference type="NCBI Taxonomy" id="36816"/>
    <lineage>
        <taxon>Bacteria</taxon>
        <taxon>Bacillati</taxon>
        <taxon>Actinomycetota</taxon>
        <taxon>Actinomycetes</taxon>
        <taxon>Kitasatosporales</taxon>
        <taxon>Streptomycetaceae</taxon>
        <taxon>Streptomyces</taxon>
    </lineage>
</organism>
<evidence type="ECO:0000256" key="2">
    <source>
        <dbReference type="ARBA" id="ARBA00035108"/>
    </source>
</evidence>
<dbReference type="PANTHER" id="PTHR35344">
    <property type="entry name" value="GAS VESICLE STRUCTURAL PROTEIN 2-RELATED"/>
    <property type="match status" value="1"/>
</dbReference>
<dbReference type="InterPro" id="IPR000638">
    <property type="entry name" value="Gas-vesicle_GvpA-like"/>
</dbReference>
<sequence>MVDLLDRLLAGGVVIKGDITLRIADVDLVRIDLNALISSVNARVPSPFEESR</sequence>
<name>A0A0M8QU52_9ACTN</name>
<dbReference type="GO" id="GO:0012506">
    <property type="term" value="C:vesicle membrane"/>
    <property type="evidence" value="ECO:0007669"/>
    <property type="project" value="InterPro"/>
</dbReference>
<dbReference type="EMBL" id="LGCN01000096">
    <property type="protein sequence ID" value="KOT41672.1"/>
    <property type="molecule type" value="Genomic_DNA"/>
</dbReference>
<dbReference type="Proteomes" id="UP000037773">
    <property type="component" value="Unassembled WGS sequence"/>
</dbReference>
<evidence type="ECO:0000256" key="3">
    <source>
        <dbReference type="ARBA" id="ARBA00035646"/>
    </source>
</evidence>
<reference evidence="4 5" key="1">
    <citation type="submission" date="2015-07" db="EMBL/GenBank/DDBJ databases">
        <authorList>
            <person name="Noorani M."/>
        </authorList>
    </citation>
    <scope>NUCLEOTIDE SEQUENCE [LARGE SCALE GENOMIC DNA]</scope>
    <source>
        <strain evidence="4 5">NRRL B-24567</strain>
    </source>
</reference>
<evidence type="ECO:0000313" key="4">
    <source>
        <dbReference type="EMBL" id="KOT41672.1"/>
    </source>
</evidence>
<evidence type="ECO:0000313" key="5">
    <source>
        <dbReference type="Proteomes" id="UP000037773"/>
    </source>
</evidence>
<dbReference type="InterPro" id="IPR050530">
    <property type="entry name" value="GvpA"/>
</dbReference>
<dbReference type="PATRIC" id="fig|36816.3.peg.2084"/>
<comment type="similarity">
    <text evidence="3">Belongs to the gas vesicle GvpA family.</text>
</comment>
<comment type="subcellular location">
    <subcellularLocation>
        <location evidence="2">Gas vesicle</location>
    </subcellularLocation>
</comment>
<dbReference type="GO" id="GO:0031411">
    <property type="term" value="C:gas vesicle"/>
    <property type="evidence" value="ECO:0007669"/>
    <property type="project" value="UniProtKB-SubCell"/>
</dbReference>
<comment type="caution">
    <text evidence="4">The sequence shown here is derived from an EMBL/GenBank/DDBJ whole genome shotgun (WGS) entry which is preliminary data.</text>
</comment>